<dbReference type="Proteomes" id="UP001189429">
    <property type="component" value="Unassembled WGS sequence"/>
</dbReference>
<dbReference type="SUPFAM" id="SSF56349">
    <property type="entry name" value="DNA breaking-rejoining enzymes"/>
    <property type="match status" value="1"/>
</dbReference>
<sequence length="1889" mass="204141">VSPRRPRGAAVFHQTPEVPAMTLGGDSAAAAAPPGLDAATAGEPPPPAPESSAADTNQGSWWLAAAWGLLALAGGGGALAAQLGSTGRARLAGLTVCGLVGLLATARVVRQAWWLYCDQEATKTQMAALTAQMQQLALSGAMGMPGGGFPGGGPPDEVMHGWADVGAPPPGIPQVPGVTMAGPATGPIGPPAGQGSHAPAGASSLDALGAWAGLAAPAATGAGAAAAAGGSPHVPQYRPPELDSKVRQQAKQVKELLTALANARGQDYMWGRRPWSNIYTMDSSGQLVPEVKRLLTGFGYVGEQTVTAPRHEELGAALGRLASEAALTAGAGIWQSTPSQGLAAAAAQWVPRVRDDLHPSLQQVISAQPGQEAFFPITLVDRPTQMTSRSSRFRHRFKRKLALWALANEFVQGINSMDTGSCTDFARPRRKESLSENMRGLRGQVHRVALREAKRLAEARRDCGLTGVPAVLELARAEEVGYGRPTRLSTHEALRAEDIDEPQVVKSVNMLEALEPEEARYYSDEGLVAAPTELRSRVIFEELQAKFGFGGGTQEEYEKYFSRQDMPPNLWHFGGPQEAGAIAGFSAVGKKTSGRQRKIILMVAANYMFQDVRGRAEHGLHGGAALASLHVPSDDWAAAAFDESNAFSFVEVPSWMWGWLCVPPVRASAIWWRLSPSQRDFLNPESWVYPTWRRLVMGSSRSVHILMSINSRICSMTLRRSLVDSQQDHTLAWQAGYQMQKDDDWAERQRLRRDGPPPPSGFSVASWCEAVRHARRQETRVFVVMHLFAGARREQDVQHYVEAMMTDLELKVLMISVDLAEDSRWDLGRVDTFELLWSLVSEGLVDVILGDPGEDPYPSIFDTEILKGLESRTGARHIIFDQCMMGGPSQKPTRVTGAVRLAATEALRCDGAHAHELSYGEVNGNFRATKLATYPPRLCRWIAEGIVATLSEMAQTGGGPTGHVRDGVKCQRITCYSGPLDLGAYHSLNETSSRGRGAVLGARDTSFYLHIDDGLIAADGGPQQSGEKKVNKLVHQVADALEDVGFVVKDRREHGMVDRIVGYEVESSPARARVPKRKAALMYEALLLLTSRDWVHLDHLASVIGVWIWAALLARHWLSAPQHLFQFARQGGPRWRRWWPSAHREAVAMRRGIMGLYADLGAPLLPMVFASDAEGARDFDAGGYGVVVAAANSKIVEELWNAGARPGVAVAKPGQLQKVLERGPETLQLFLPVSSVERGWIDGEASWIPVESGRWKVPDHIVLGEGRAALKVLSRLAPLPEAHRSKVLSESSASRRRCALSSATEIRMHLPWVETESPDEWGDTILEYKASVDLLKSHFTSLLAAIEFKFPRLKGRLCRCHAALRGWELEHQTKHTVPMVSTAQAFVSVRLSALGEPRLAIGLMLQGKVGMRPSEMLGIVTSDLVFPEESGHGRGRGPLIVGLGIKANTKAKRPQSNATLEASSPALVDLLRALKAHAPPGGRMFPYALEKYHKLLARIHSECNLPMGWTPHSARAGFAPEATAWGMSFEQIRETGRWKVDSSLRVYIDMVQAAHIAVGLKAAGWGPAFDWAGQRWACIASDVAEEVGGAAGRMMGAGANASSSAARIFSVLTDNTLSLAETAWEGIDLTNVTVNSSAGRIFFDGNEYAEDVLTTPEARAVMGLPDHWLQALADILMFASPSRPLVEVHKHLFISDSSYTSLDLWMAWFDTGHVGLAWRTAGVTYNARWANPLWSLTEDATTQTVRISVLLQEATQATIDKPDLALSKSALQHAPAITPPSVPMRIWRWSKRLAAWAWPRDGNGAFRLSSAPGAEDEPSAADGTAADEGSPDTKTGEGDSHSVPEPSGGSGGAELPGGGRPGQVTLDRRSEASSGLRYGADGLDRRAEK</sequence>
<accession>A0ABN9Y672</accession>
<dbReference type="InterPro" id="IPR013762">
    <property type="entry name" value="Integrase-like_cat_sf"/>
</dbReference>
<name>A0ABN9Y672_9DINO</name>
<comment type="caution">
    <text evidence="3">The sequence shown here is derived from an EMBL/GenBank/DDBJ whole genome shotgun (WGS) entry which is preliminary data.</text>
</comment>
<evidence type="ECO:0000256" key="2">
    <source>
        <dbReference type="SAM" id="MobiDB-lite"/>
    </source>
</evidence>
<feature type="compositionally biased region" description="Low complexity" evidence="2">
    <location>
        <begin position="20"/>
        <end position="42"/>
    </location>
</feature>
<keyword evidence="4" id="KW-1185">Reference proteome</keyword>
<organism evidence="3 4">
    <name type="scientific">Prorocentrum cordatum</name>
    <dbReference type="NCBI Taxonomy" id="2364126"/>
    <lineage>
        <taxon>Eukaryota</taxon>
        <taxon>Sar</taxon>
        <taxon>Alveolata</taxon>
        <taxon>Dinophyceae</taxon>
        <taxon>Prorocentrales</taxon>
        <taxon>Prorocentraceae</taxon>
        <taxon>Prorocentrum</taxon>
    </lineage>
</organism>
<gene>
    <name evidence="3" type="ORF">PCOR1329_LOCUS82832</name>
</gene>
<reference evidence="3" key="1">
    <citation type="submission" date="2023-10" db="EMBL/GenBank/DDBJ databases">
        <authorList>
            <person name="Chen Y."/>
            <person name="Shah S."/>
            <person name="Dougan E. K."/>
            <person name="Thang M."/>
            <person name="Chan C."/>
        </authorList>
    </citation>
    <scope>NUCLEOTIDE SEQUENCE [LARGE SCALE GENOMIC DNA]</scope>
</reference>
<feature type="compositionally biased region" description="Gly residues" evidence="2">
    <location>
        <begin position="1848"/>
        <end position="1861"/>
    </location>
</feature>
<feature type="non-terminal residue" evidence="3">
    <location>
        <position position="1"/>
    </location>
</feature>
<evidence type="ECO:0000313" key="3">
    <source>
        <dbReference type="EMBL" id="CAK0908060.1"/>
    </source>
</evidence>
<evidence type="ECO:0000256" key="1">
    <source>
        <dbReference type="ARBA" id="ARBA00023172"/>
    </source>
</evidence>
<feature type="region of interest" description="Disordered" evidence="2">
    <location>
        <begin position="1"/>
        <end position="56"/>
    </location>
</feature>
<feature type="non-terminal residue" evidence="3">
    <location>
        <position position="1889"/>
    </location>
</feature>
<proteinExistence type="predicted"/>
<dbReference type="Gene3D" id="1.10.443.10">
    <property type="entry name" value="Intergrase catalytic core"/>
    <property type="match status" value="1"/>
</dbReference>
<evidence type="ECO:0000313" key="4">
    <source>
        <dbReference type="Proteomes" id="UP001189429"/>
    </source>
</evidence>
<dbReference type="InterPro" id="IPR011010">
    <property type="entry name" value="DNA_brk_join_enz"/>
</dbReference>
<feature type="region of interest" description="Disordered" evidence="2">
    <location>
        <begin position="1807"/>
        <end position="1889"/>
    </location>
</feature>
<keyword evidence="1" id="KW-0233">DNA recombination</keyword>
<dbReference type="EMBL" id="CAUYUJ010021948">
    <property type="protein sequence ID" value="CAK0908060.1"/>
    <property type="molecule type" value="Genomic_DNA"/>
</dbReference>
<protein>
    <submittedName>
        <fullName evidence="3">Uncharacterized protein</fullName>
    </submittedName>
</protein>